<evidence type="ECO:0000256" key="3">
    <source>
        <dbReference type="ARBA" id="ARBA00022729"/>
    </source>
</evidence>
<dbReference type="Ensembl" id="ENSCAFT00030021949.1">
    <property type="protein sequence ID" value="ENSCAFP00030019143.1"/>
    <property type="gene ID" value="ENSCAFG00030011829.1"/>
</dbReference>
<feature type="region of interest" description="Disordered" evidence="6">
    <location>
        <begin position="1"/>
        <end position="99"/>
    </location>
</feature>
<feature type="compositionally biased region" description="Gly residues" evidence="6">
    <location>
        <begin position="33"/>
        <end position="64"/>
    </location>
</feature>
<evidence type="ECO:0000256" key="5">
    <source>
        <dbReference type="ARBA" id="ARBA00023136"/>
    </source>
</evidence>
<feature type="compositionally biased region" description="Gly residues" evidence="6">
    <location>
        <begin position="1"/>
        <end position="13"/>
    </location>
</feature>
<keyword evidence="2" id="KW-0812">Transmembrane</keyword>
<sequence>MGSRGPGRGGRGGARSRTGRGRGVAGARAGRDGSWGPGRGAMGSWGPGRGRGVRGGAGALGLGLAGAAPAPGGRRPAPDSDPAPGWGCGRRGPPEGPLGRGCRAPVSVELAAVCGPAGSSRLSPRCSLPEPLRGARGARFRAGSGARCLQEPQSRRVAGACAPQERTWVRASLGGGRKAGAGGLRSEGSGFRGCPERAPGLCAPVPPTCSHPARCCPVLGPEVSRRSPCRPGQESAHTGACSQNTNRTCEECLRNVSCLWCHTNKACLDYPVSRILPPSSLCKLSSARWGVCWGESSFSWSSCKSNAVLENLLVLSGHKLSERMFAAGSQEASESACFLGGQLEVPGCKPVHLGPALGFHGPRRRRRARGGSFGDCLLGGSAHGVGGICALGLPLSVVGPASRHVSPSACGWCRGQALWWVNPCETPQRAP</sequence>
<dbReference type="Proteomes" id="UP000694429">
    <property type="component" value="Unassembled WGS sequence"/>
</dbReference>
<evidence type="ECO:0000313" key="8">
    <source>
        <dbReference type="Proteomes" id="UP000694429"/>
    </source>
</evidence>
<organism evidence="7 8">
    <name type="scientific">Canis lupus familiaris</name>
    <name type="common">Dog</name>
    <name type="synonym">Canis familiaris</name>
    <dbReference type="NCBI Taxonomy" id="9615"/>
    <lineage>
        <taxon>Eukaryota</taxon>
        <taxon>Metazoa</taxon>
        <taxon>Chordata</taxon>
        <taxon>Craniata</taxon>
        <taxon>Vertebrata</taxon>
        <taxon>Euteleostomi</taxon>
        <taxon>Mammalia</taxon>
        <taxon>Eutheria</taxon>
        <taxon>Laurasiatheria</taxon>
        <taxon>Carnivora</taxon>
        <taxon>Caniformia</taxon>
        <taxon>Canidae</taxon>
        <taxon>Canis</taxon>
    </lineage>
</organism>
<name>A0A8C0MZG5_CANLF</name>
<evidence type="ECO:0000256" key="4">
    <source>
        <dbReference type="ARBA" id="ARBA00022989"/>
    </source>
</evidence>
<evidence type="ECO:0000313" key="7">
    <source>
        <dbReference type="Ensembl" id="ENSCAFP00030019143.1"/>
    </source>
</evidence>
<accession>A0A8C0MZG5</accession>
<feature type="compositionally biased region" description="Low complexity" evidence="6">
    <location>
        <begin position="65"/>
        <end position="75"/>
    </location>
</feature>
<keyword evidence="3" id="KW-0732">Signal</keyword>
<reference evidence="7" key="1">
    <citation type="submission" date="2025-08" db="UniProtKB">
        <authorList>
            <consortium name="Ensembl"/>
        </authorList>
    </citation>
    <scope>IDENTIFICATION</scope>
</reference>
<keyword evidence="5" id="KW-0472">Membrane</keyword>
<dbReference type="GO" id="GO:0016020">
    <property type="term" value="C:membrane"/>
    <property type="evidence" value="ECO:0007669"/>
    <property type="project" value="UniProtKB-SubCell"/>
</dbReference>
<evidence type="ECO:0000256" key="2">
    <source>
        <dbReference type="ARBA" id="ARBA00022692"/>
    </source>
</evidence>
<dbReference type="PANTHER" id="PTHR15191:SF14">
    <property type="entry name" value="PITUITARY TUMOR-TRANSFORMING GENE 1 PROTEIN-INTERACTING PROTEIN"/>
    <property type="match status" value="1"/>
</dbReference>
<protein>
    <submittedName>
        <fullName evidence="7">Uncharacterized protein</fullName>
    </submittedName>
</protein>
<comment type="subcellular location">
    <subcellularLocation>
        <location evidence="1">Membrane</location>
        <topology evidence="1">Single-pass type I membrane protein</topology>
    </subcellularLocation>
</comment>
<keyword evidence="4" id="KW-1133">Transmembrane helix</keyword>
<dbReference type="PANTHER" id="PTHR15191">
    <property type="entry name" value="PROTEIN CBG20567"/>
    <property type="match status" value="1"/>
</dbReference>
<proteinExistence type="predicted"/>
<dbReference type="InterPro" id="IPR052304">
    <property type="entry name" value="PTTG1IP"/>
</dbReference>
<evidence type="ECO:0000256" key="6">
    <source>
        <dbReference type="SAM" id="MobiDB-lite"/>
    </source>
</evidence>
<dbReference type="AlphaFoldDB" id="A0A8C0MZG5"/>
<evidence type="ECO:0000256" key="1">
    <source>
        <dbReference type="ARBA" id="ARBA00004479"/>
    </source>
</evidence>